<gene>
    <name evidence="2" type="ORF">A3Q56_04885</name>
</gene>
<evidence type="ECO:0000256" key="1">
    <source>
        <dbReference type="SAM" id="MobiDB-lite"/>
    </source>
</evidence>
<organism evidence="2 3">
    <name type="scientific">Intoshia linei</name>
    <dbReference type="NCBI Taxonomy" id="1819745"/>
    <lineage>
        <taxon>Eukaryota</taxon>
        <taxon>Metazoa</taxon>
        <taxon>Spiralia</taxon>
        <taxon>Lophotrochozoa</taxon>
        <taxon>Mesozoa</taxon>
        <taxon>Orthonectida</taxon>
        <taxon>Rhopaluridae</taxon>
        <taxon>Intoshia</taxon>
    </lineage>
</organism>
<name>A0A177AZH0_9BILA</name>
<dbReference type="AlphaFoldDB" id="A0A177AZH0"/>
<dbReference type="Proteomes" id="UP000078046">
    <property type="component" value="Unassembled WGS sequence"/>
</dbReference>
<evidence type="ECO:0000313" key="3">
    <source>
        <dbReference type="Proteomes" id="UP000078046"/>
    </source>
</evidence>
<feature type="region of interest" description="Disordered" evidence="1">
    <location>
        <begin position="1"/>
        <end position="36"/>
    </location>
</feature>
<accession>A0A177AZH0</accession>
<sequence length="129" mass="14964">MTKKAYTIKKNDKTSDGKIQADKSAKGPNRPNVSDIHFDKDKWQMYSKKNVHNVQSPHSVHRDLIRYLDLSKEQKGQKLYDSVIGSNSEIDRLPAAQQARTDSGDRYYAQAAMMKKYTKQKKRLDKKNF</sequence>
<keyword evidence="3" id="KW-1185">Reference proteome</keyword>
<reference evidence="2 3" key="1">
    <citation type="submission" date="2016-04" db="EMBL/GenBank/DDBJ databases">
        <title>The genome of Intoshia linei affirms orthonectids as highly simplified spiralians.</title>
        <authorList>
            <person name="Mikhailov K.V."/>
            <person name="Slusarev G.S."/>
            <person name="Nikitin M.A."/>
            <person name="Logacheva M.D."/>
            <person name="Penin A."/>
            <person name="Aleoshin V."/>
            <person name="Panchin Y.V."/>
        </authorList>
    </citation>
    <scope>NUCLEOTIDE SEQUENCE [LARGE SCALE GENOMIC DNA]</scope>
    <source>
        <strain evidence="2">Intl2013</strain>
        <tissue evidence="2">Whole animal</tissue>
    </source>
</reference>
<feature type="compositionally biased region" description="Basic and acidic residues" evidence="1">
    <location>
        <begin position="9"/>
        <end position="25"/>
    </location>
</feature>
<comment type="caution">
    <text evidence="2">The sequence shown here is derived from an EMBL/GenBank/DDBJ whole genome shotgun (WGS) entry which is preliminary data.</text>
</comment>
<proteinExistence type="predicted"/>
<evidence type="ECO:0000313" key="2">
    <source>
        <dbReference type="EMBL" id="OAF67376.1"/>
    </source>
</evidence>
<dbReference type="EMBL" id="LWCA01000676">
    <property type="protein sequence ID" value="OAF67376.1"/>
    <property type="molecule type" value="Genomic_DNA"/>
</dbReference>
<protein>
    <submittedName>
        <fullName evidence="2">Uncharacterized protein</fullName>
    </submittedName>
</protein>